<dbReference type="Gene3D" id="3.40.50.10420">
    <property type="entry name" value="NagB/RpiA/CoA transferase-like"/>
    <property type="match status" value="1"/>
</dbReference>
<comment type="cofactor">
    <cofactor evidence="5">
        <name>Mg(2+)</name>
        <dbReference type="ChEBI" id="CHEBI:18420"/>
    </cofactor>
</comment>
<dbReference type="GO" id="GO:0035999">
    <property type="term" value="P:tetrahydrofolate interconversion"/>
    <property type="evidence" value="ECO:0007669"/>
    <property type="project" value="TreeGrafter"/>
</dbReference>
<evidence type="ECO:0000256" key="2">
    <source>
        <dbReference type="ARBA" id="ARBA00022741"/>
    </source>
</evidence>
<comment type="catalytic activity">
    <reaction evidence="5">
        <text>(6S)-5-formyl-5,6,7,8-tetrahydrofolate + ATP = (6R)-5,10-methenyltetrahydrofolate + ADP + phosphate</text>
        <dbReference type="Rhea" id="RHEA:10488"/>
        <dbReference type="ChEBI" id="CHEBI:30616"/>
        <dbReference type="ChEBI" id="CHEBI:43474"/>
        <dbReference type="ChEBI" id="CHEBI:57455"/>
        <dbReference type="ChEBI" id="CHEBI:57457"/>
        <dbReference type="ChEBI" id="CHEBI:456216"/>
        <dbReference type="EC" id="6.3.3.2"/>
    </reaction>
</comment>
<evidence type="ECO:0000256" key="3">
    <source>
        <dbReference type="ARBA" id="ARBA00022840"/>
    </source>
</evidence>
<keyword evidence="5" id="KW-0479">Metal-binding</keyword>
<reference evidence="7" key="1">
    <citation type="journal article" date="2011" name="Proc. Natl. Acad. Sci. U.S.A.">
        <title>Genomic insights into the physiology and ecology of the marine filamentous cyanobacterium Lyngbya majuscula.</title>
        <authorList>
            <person name="Jones A.C."/>
            <person name="Monroe E.A."/>
            <person name="Podell S."/>
            <person name="Hess W.R."/>
            <person name="Klages S."/>
            <person name="Esquenazi E."/>
            <person name="Niessen S."/>
            <person name="Hoover H."/>
            <person name="Rothmann M."/>
            <person name="Lasken R.S."/>
            <person name="Yates J.R.III."/>
            <person name="Reinhardt R."/>
            <person name="Kube M."/>
            <person name="Burkart M.D."/>
            <person name="Allen E.E."/>
            <person name="Dorrestein P.C."/>
            <person name="Gerwick W.H."/>
            <person name="Gerwick L."/>
        </authorList>
    </citation>
    <scope>NUCLEOTIDE SEQUENCE [LARGE SCALE GENOMIC DNA]</scope>
    <source>
        <strain evidence="7">3L</strain>
    </source>
</reference>
<dbReference type="InterPro" id="IPR037171">
    <property type="entry name" value="NagB/RpiA_transferase-like"/>
</dbReference>
<keyword evidence="5" id="KW-0460">Magnesium</keyword>
<dbReference type="HOGENOM" id="CLU_066245_1_1_3"/>
<keyword evidence="3 4" id="KW-0067">ATP-binding</keyword>
<dbReference type="eggNOG" id="COG0212">
    <property type="taxonomic scope" value="Bacteria"/>
</dbReference>
<evidence type="ECO:0000256" key="1">
    <source>
        <dbReference type="ARBA" id="ARBA00010638"/>
    </source>
</evidence>
<dbReference type="GO" id="GO:0046872">
    <property type="term" value="F:metal ion binding"/>
    <property type="evidence" value="ECO:0007669"/>
    <property type="project" value="UniProtKB-KW"/>
</dbReference>
<dbReference type="InterPro" id="IPR002698">
    <property type="entry name" value="FTHF_cligase"/>
</dbReference>
<dbReference type="PIRSF" id="PIRSF006806">
    <property type="entry name" value="FTHF_cligase"/>
    <property type="match status" value="1"/>
</dbReference>
<dbReference type="GO" id="GO:0009396">
    <property type="term" value="P:folic acid-containing compound biosynthetic process"/>
    <property type="evidence" value="ECO:0007669"/>
    <property type="project" value="TreeGrafter"/>
</dbReference>
<evidence type="ECO:0000313" key="6">
    <source>
        <dbReference type="EMBL" id="EGJ35514.1"/>
    </source>
</evidence>
<keyword evidence="7" id="KW-1185">Reference proteome</keyword>
<evidence type="ECO:0000313" key="7">
    <source>
        <dbReference type="Proteomes" id="UP000003959"/>
    </source>
</evidence>
<gene>
    <name evidence="6" type="ORF">LYNGBM3L_03070</name>
</gene>
<comment type="similarity">
    <text evidence="1 5">Belongs to the 5-formyltetrahydrofolate cyclo-ligase family.</text>
</comment>
<organism evidence="6 7">
    <name type="scientific">Moorena producens 3L</name>
    <dbReference type="NCBI Taxonomy" id="489825"/>
    <lineage>
        <taxon>Bacteria</taxon>
        <taxon>Bacillati</taxon>
        <taxon>Cyanobacteriota</taxon>
        <taxon>Cyanophyceae</taxon>
        <taxon>Coleofasciculales</taxon>
        <taxon>Coleofasciculaceae</taxon>
        <taxon>Moorena</taxon>
    </lineage>
</organism>
<evidence type="ECO:0000256" key="4">
    <source>
        <dbReference type="PIRSR" id="PIRSR006806-1"/>
    </source>
</evidence>
<dbReference type="NCBIfam" id="TIGR02727">
    <property type="entry name" value="MTHFS_bact"/>
    <property type="match status" value="1"/>
</dbReference>
<dbReference type="InterPro" id="IPR024185">
    <property type="entry name" value="FTHF_cligase-like_sf"/>
</dbReference>
<dbReference type="PANTHER" id="PTHR23407">
    <property type="entry name" value="ATPASE INHIBITOR/5-FORMYLTETRAHYDROFOLATE CYCLO-LIGASE"/>
    <property type="match status" value="1"/>
</dbReference>
<protein>
    <recommendedName>
        <fullName evidence="5">5-formyltetrahydrofolate cyclo-ligase</fullName>
        <ecNumber evidence="5">6.3.3.2</ecNumber>
    </recommendedName>
</protein>
<dbReference type="EC" id="6.3.3.2" evidence="5"/>
<proteinExistence type="inferred from homology"/>
<dbReference type="GO" id="GO:0005524">
    <property type="term" value="F:ATP binding"/>
    <property type="evidence" value="ECO:0007669"/>
    <property type="project" value="UniProtKB-KW"/>
</dbReference>
<name>F4XIK2_9CYAN</name>
<dbReference type="Proteomes" id="UP000003959">
    <property type="component" value="Unassembled WGS sequence"/>
</dbReference>
<feature type="binding site" evidence="4">
    <location>
        <begin position="14"/>
        <end position="18"/>
    </location>
    <ligand>
        <name>ATP</name>
        <dbReference type="ChEBI" id="CHEBI:30616"/>
    </ligand>
</feature>
<feature type="binding site" evidence="4">
    <location>
        <begin position="138"/>
        <end position="146"/>
    </location>
    <ligand>
        <name>ATP</name>
        <dbReference type="ChEBI" id="CHEBI:30616"/>
    </ligand>
</feature>
<dbReference type="PANTHER" id="PTHR23407:SF1">
    <property type="entry name" value="5-FORMYLTETRAHYDROFOLATE CYCLO-LIGASE"/>
    <property type="match status" value="1"/>
</dbReference>
<keyword evidence="2 4" id="KW-0547">Nucleotide-binding</keyword>
<sequence>MIALSNRREDQMNKAELRRSLLQKRQSMSVEEWRQKSDRICTHLQSGVLVTQSQTVLAYFSFRQEPDLSPLFTDTKHCWGLPRCVGKSLFWHTWKAGVPLQKGNYGILEPKPNATTLEPKDVNLILVPAVACDQRGYRLGYGGGFYDRLLNSPEWDSIPTIGIVFEFAYIPQLPIDEWDKGLHSVCTETGFKRVEQI</sequence>
<dbReference type="AlphaFoldDB" id="F4XIK2"/>
<dbReference type="EMBL" id="GL890819">
    <property type="protein sequence ID" value="EGJ35514.1"/>
    <property type="molecule type" value="Genomic_DNA"/>
</dbReference>
<dbReference type="Pfam" id="PF01812">
    <property type="entry name" value="5-FTHF_cyc-lig"/>
    <property type="match status" value="1"/>
</dbReference>
<accession>F4XIK2</accession>
<dbReference type="GO" id="GO:0030272">
    <property type="term" value="F:5-formyltetrahydrofolate cyclo-ligase activity"/>
    <property type="evidence" value="ECO:0007669"/>
    <property type="project" value="UniProtKB-EC"/>
</dbReference>
<feature type="binding site" evidence="4">
    <location>
        <position position="65"/>
    </location>
    <ligand>
        <name>substrate</name>
    </ligand>
</feature>
<evidence type="ECO:0000256" key="5">
    <source>
        <dbReference type="RuleBase" id="RU361279"/>
    </source>
</evidence>
<dbReference type="SUPFAM" id="SSF100950">
    <property type="entry name" value="NagB/RpiA/CoA transferase-like"/>
    <property type="match status" value="1"/>
</dbReference>